<dbReference type="PANTHER" id="PTHR13090:SF1">
    <property type="entry name" value="ARGININE-HYDROXYLASE NDUFAF5, MITOCHONDRIAL"/>
    <property type="match status" value="1"/>
</dbReference>
<gene>
    <name evidence="4" type="ORF">BD293_3222</name>
</gene>
<evidence type="ECO:0000313" key="4">
    <source>
        <dbReference type="EMBL" id="TQM94542.1"/>
    </source>
</evidence>
<keyword evidence="5" id="KW-1185">Reference proteome</keyword>
<proteinExistence type="predicted"/>
<reference evidence="4 5" key="1">
    <citation type="submission" date="2019-06" db="EMBL/GenBank/DDBJ databases">
        <title>Genomic Encyclopedia of Archaeal and Bacterial Type Strains, Phase II (KMG-II): from individual species to whole genera.</title>
        <authorList>
            <person name="Goeker M."/>
        </authorList>
    </citation>
    <scope>NUCLEOTIDE SEQUENCE [LARGE SCALE GENOMIC DNA]</scope>
    <source>
        <strain evidence="4 5">DSM 18423</strain>
    </source>
</reference>
<organism evidence="4 5">
    <name type="scientific">Roseinatronobacter monicus</name>
    <dbReference type="NCBI Taxonomy" id="393481"/>
    <lineage>
        <taxon>Bacteria</taxon>
        <taxon>Pseudomonadati</taxon>
        <taxon>Pseudomonadota</taxon>
        <taxon>Alphaproteobacteria</taxon>
        <taxon>Rhodobacterales</taxon>
        <taxon>Paracoccaceae</taxon>
        <taxon>Roseinatronobacter</taxon>
    </lineage>
</organism>
<evidence type="ECO:0000256" key="1">
    <source>
        <dbReference type="ARBA" id="ARBA00022603"/>
    </source>
</evidence>
<dbReference type="PANTHER" id="PTHR13090">
    <property type="entry name" value="ARGININE-HYDROXYLASE NDUFAF5, MITOCHONDRIAL"/>
    <property type="match status" value="1"/>
</dbReference>
<evidence type="ECO:0000256" key="2">
    <source>
        <dbReference type="ARBA" id="ARBA00022679"/>
    </source>
</evidence>
<dbReference type="Proteomes" id="UP000320582">
    <property type="component" value="Unassembled WGS sequence"/>
</dbReference>
<dbReference type="EMBL" id="VFPT01000001">
    <property type="protein sequence ID" value="TQM94542.1"/>
    <property type="molecule type" value="Genomic_DNA"/>
</dbReference>
<dbReference type="InterPro" id="IPR013216">
    <property type="entry name" value="Methyltransf_11"/>
</dbReference>
<feature type="domain" description="Methyltransferase type 11" evidence="3">
    <location>
        <begin position="72"/>
        <end position="116"/>
    </location>
</feature>
<protein>
    <recommendedName>
        <fullName evidence="3">Methyltransferase type 11 domain-containing protein</fullName>
    </recommendedName>
</protein>
<dbReference type="InterPro" id="IPR029063">
    <property type="entry name" value="SAM-dependent_MTases_sf"/>
</dbReference>
<keyword evidence="1" id="KW-0489">Methyltransferase</keyword>
<evidence type="ECO:0000259" key="3">
    <source>
        <dbReference type="Pfam" id="PF08241"/>
    </source>
</evidence>
<dbReference type="SUPFAM" id="SSF53335">
    <property type="entry name" value="S-adenosyl-L-methionine-dependent methyltransferases"/>
    <property type="match status" value="1"/>
</dbReference>
<dbReference type="GO" id="GO:0008757">
    <property type="term" value="F:S-adenosylmethionine-dependent methyltransferase activity"/>
    <property type="evidence" value="ECO:0007669"/>
    <property type="project" value="InterPro"/>
</dbReference>
<name>A0A543KHJ7_9RHOB</name>
<evidence type="ECO:0000313" key="5">
    <source>
        <dbReference type="Proteomes" id="UP000320582"/>
    </source>
</evidence>
<dbReference type="Gene3D" id="3.40.50.150">
    <property type="entry name" value="Vaccinia Virus protein VP39"/>
    <property type="match status" value="1"/>
</dbReference>
<dbReference type="Pfam" id="PF08241">
    <property type="entry name" value="Methyltransf_11"/>
    <property type="match status" value="1"/>
</dbReference>
<dbReference type="InterPro" id="IPR050602">
    <property type="entry name" value="Malonyl-ACP_OMT"/>
</dbReference>
<keyword evidence="2" id="KW-0808">Transferase</keyword>
<comment type="caution">
    <text evidence="4">The sequence shown here is derived from an EMBL/GenBank/DDBJ whole genome shotgun (WGS) entry which is preliminary data.</text>
</comment>
<dbReference type="GO" id="GO:0032259">
    <property type="term" value="P:methylation"/>
    <property type="evidence" value="ECO:0007669"/>
    <property type="project" value="UniProtKB-KW"/>
</dbReference>
<sequence length="281" mass="30326">MMTHSPPELADRAALLRNRARAGGENFLHTIAHEELALRLAEVNRQFTSPAIVTGHPQLWADFLPGAELVPDDAVLALEAGAHDLVIHAMALHWAADPVGQMVQARRALRPDGLFLAVLPGGQTLAELRACLAQAEADISGGLSPRVVPMAEIRDLGGLLQRAGLAMPVADTVSQHVAYQRIETLYADLRAMGERNALAARRRSFTPRTVFARAAELYAAHYADEAGRLRASFDLLFLTGWAPDSSQPRPLRPGSAQARLADALGTQESPLPDQIKIPSKD</sequence>
<accession>A0A543KHJ7</accession>
<dbReference type="AlphaFoldDB" id="A0A543KHJ7"/>